<keyword evidence="3" id="KW-1003">Cell membrane</keyword>
<keyword evidence="6 7" id="KW-0472">Membrane</keyword>
<dbReference type="Pfam" id="PF07690">
    <property type="entry name" value="MFS_1"/>
    <property type="match status" value="2"/>
</dbReference>
<feature type="transmembrane region" description="Helical" evidence="7">
    <location>
        <begin position="142"/>
        <end position="163"/>
    </location>
</feature>
<evidence type="ECO:0000256" key="3">
    <source>
        <dbReference type="ARBA" id="ARBA00022475"/>
    </source>
</evidence>
<feature type="transmembrane region" description="Helical" evidence="7">
    <location>
        <begin position="372"/>
        <end position="395"/>
    </location>
</feature>
<evidence type="ECO:0000256" key="2">
    <source>
        <dbReference type="ARBA" id="ARBA00022448"/>
    </source>
</evidence>
<keyword evidence="5 7" id="KW-1133">Transmembrane helix</keyword>
<feature type="transmembrane region" description="Helical" evidence="7">
    <location>
        <begin position="290"/>
        <end position="323"/>
    </location>
</feature>
<dbReference type="PANTHER" id="PTHR23517:SF3">
    <property type="entry name" value="INTEGRAL MEMBRANE TRANSPORT PROTEIN"/>
    <property type="match status" value="1"/>
</dbReference>
<dbReference type="SUPFAM" id="SSF103473">
    <property type="entry name" value="MFS general substrate transporter"/>
    <property type="match status" value="1"/>
</dbReference>
<dbReference type="GO" id="GO:0022857">
    <property type="term" value="F:transmembrane transporter activity"/>
    <property type="evidence" value="ECO:0007669"/>
    <property type="project" value="InterPro"/>
</dbReference>
<evidence type="ECO:0000313" key="10">
    <source>
        <dbReference type="Proteomes" id="UP000219688"/>
    </source>
</evidence>
<evidence type="ECO:0000259" key="8">
    <source>
        <dbReference type="PROSITE" id="PS50850"/>
    </source>
</evidence>
<keyword evidence="2" id="KW-0813">Transport</keyword>
<dbReference type="RefSeq" id="WP_244903750.1">
    <property type="nucleotide sequence ID" value="NZ_OBQK01000004.1"/>
</dbReference>
<feature type="transmembrane region" description="Helical" evidence="7">
    <location>
        <begin position="169"/>
        <end position="188"/>
    </location>
</feature>
<keyword evidence="10" id="KW-1185">Reference proteome</keyword>
<comment type="subcellular location">
    <subcellularLocation>
        <location evidence="1">Cell membrane</location>
        <topology evidence="1">Multi-pass membrane protein</topology>
    </subcellularLocation>
</comment>
<evidence type="ECO:0000256" key="1">
    <source>
        <dbReference type="ARBA" id="ARBA00004651"/>
    </source>
</evidence>
<evidence type="ECO:0000256" key="5">
    <source>
        <dbReference type="ARBA" id="ARBA00022989"/>
    </source>
</evidence>
<feature type="transmembrane region" description="Helical" evidence="7">
    <location>
        <begin position="103"/>
        <end position="121"/>
    </location>
</feature>
<evidence type="ECO:0000313" key="9">
    <source>
        <dbReference type="EMBL" id="SOC55031.1"/>
    </source>
</evidence>
<gene>
    <name evidence="9" type="ORF">SAMN05421879_104118</name>
</gene>
<evidence type="ECO:0000256" key="4">
    <source>
        <dbReference type="ARBA" id="ARBA00022692"/>
    </source>
</evidence>
<accession>A0A285VQY8</accession>
<dbReference type="InterPro" id="IPR036259">
    <property type="entry name" value="MFS_trans_sf"/>
</dbReference>
<feature type="transmembrane region" description="Helical" evidence="7">
    <location>
        <begin position="80"/>
        <end position="97"/>
    </location>
</feature>
<feature type="transmembrane region" description="Helical" evidence="7">
    <location>
        <begin position="12"/>
        <end position="38"/>
    </location>
</feature>
<dbReference type="GO" id="GO:0005886">
    <property type="term" value="C:plasma membrane"/>
    <property type="evidence" value="ECO:0007669"/>
    <property type="project" value="UniProtKB-SubCell"/>
</dbReference>
<keyword evidence="4 7" id="KW-0812">Transmembrane</keyword>
<protein>
    <submittedName>
        <fullName evidence="9">Predicted arabinose efflux permease, MFS family</fullName>
    </submittedName>
</protein>
<dbReference type="EMBL" id="OBQK01000004">
    <property type="protein sequence ID" value="SOC55031.1"/>
    <property type="molecule type" value="Genomic_DNA"/>
</dbReference>
<dbReference type="PANTHER" id="PTHR23517">
    <property type="entry name" value="RESISTANCE PROTEIN MDTM, PUTATIVE-RELATED-RELATED"/>
    <property type="match status" value="1"/>
</dbReference>
<name>A0A285VQY8_9MICO</name>
<feature type="domain" description="Major facilitator superfamily (MFS) profile" evidence="8">
    <location>
        <begin position="14"/>
        <end position="402"/>
    </location>
</feature>
<dbReference type="Gene3D" id="1.20.1250.20">
    <property type="entry name" value="MFS general substrate transporter like domains"/>
    <property type="match status" value="2"/>
</dbReference>
<feature type="transmembrane region" description="Helical" evidence="7">
    <location>
        <begin position="50"/>
        <end position="73"/>
    </location>
</feature>
<dbReference type="PROSITE" id="PS50850">
    <property type="entry name" value="MFS"/>
    <property type="match status" value="1"/>
</dbReference>
<feature type="transmembrane region" description="Helical" evidence="7">
    <location>
        <begin position="261"/>
        <end position="278"/>
    </location>
</feature>
<proteinExistence type="predicted"/>
<sequence length="420" mass="42621">MPTGPTEPFRLRAVALPAFAPTIVNGIGHAAILPVLALHARDLGATVGQAAFVVALLGIGSLLTSLPAGAFVARVGERRALALAGILDAVAMAAAALSPSLPALALAILLSGVSWSVFLLARQGFLISVTPSHLLARAMSTLGGSHRVGAFVGPTLGAGLIAWSGDLRAVFWLAAAMALTSTVIILLVRDITPQPAGRARTGGEQEGRGSVVTLRGVLVEHRRVLLTLGSAVLVIGGARSLRATVLPLWADHVGISAEATSLVFGVAAFVEILLFYPAGWTMDRFGRTVVAVPVVVLIGIGVALLPLADGLVLFTVLAVVMAVGNGMGSGIVMTLGADTAPAAGRAQYLGGWRLAGDVGTTSGPLTVTVLTAVWPLAAACVVTGVLCLAGSLWVWRRVAASEETRRARLRDAGSGAGPGS</sequence>
<evidence type="ECO:0000256" key="6">
    <source>
        <dbReference type="ARBA" id="ARBA00023136"/>
    </source>
</evidence>
<dbReference type="InterPro" id="IPR020846">
    <property type="entry name" value="MFS_dom"/>
</dbReference>
<dbReference type="Proteomes" id="UP000219688">
    <property type="component" value="Unassembled WGS sequence"/>
</dbReference>
<dbReference type="CDD" id="cd17325">
    <property type="entry name" value="MFS_MdtG_SLC18_like"/>
    <property type="match status" value="1"/>
</dbReference>
<reference evidence="10" key="1">
    <citation type="submission" date="2017-08" db="EMBL/GenBank/DDBJ databases">
        <authorList>
            <person name="Varghese N."/>
            <person name="Submissions S."/>
        </authorList>
    </citation>
    <scope>NUCLEOTIDE SEQUENCE [LARGE SCALE GENOMIC DNA]</scope>
    <source>
        <strain evidence="10">USBA17B2</strain>
    </source>
</reference>
<dbReference type="AlphaFoldDB" id="A0A285VQY8"/>
<dbReference type="InterPro" id="IPR011701">
    <property type="entry name" value="MFS"/>
</dbReference>
<evidence type="ECO:0000256" key="7">
    <source>
        <dbReference type="SAM" id="Phobius"/>
    </source>
</evidence>
<organism evidence="9 10">
    <name type="scientific">Ornithinimicrobium cerasi</name>
    <dbReference type="NCBI Taxonomy" id="2248773"/>
    <lineage>
        <taxon>Bacteria</taxon>
        <taxon>Bacillati</taxon>
        <taxon>Actinomycetota</taxon>
        <taxon>Actinomycetes</taxon>
        <taxon>Micrococcales</taxon>
        <taxon>Ornithinimicrobiaceae</taxon>
        <taxon>Ornithinimicrobium</taxon>
    </lineage>
</organism>
<dbReference type="InterPro" id="IPR050171">
    <property type="entry name" value="MFS_Transporters"/>
</dbReference>